<name>A1CHX6_ASPCL</name>
<sequence length="515" mass="56511">MPVIAATGKHRRKVVFASTSQGPSATPAKPKGRISSANLQVNSRTLTVTSPEGRSSSTQSGKMGESQVHPGIPALFTEPPVIQDALTTETTDLQNETIDRCLPLLKGIHTSQKGPFNRYGVLALQRDDHVAYLFDSLEDYPASFVAMDASRPWMVYWALAGLSLFGEDVTRFRERVISTFKAAQNPTGGIGGGHGQMSHVASSYAAVLSIAMVGGEETFKLIDRKAMWRWLGKLKQPDGGFTVCEGGEEDVRGAYCAMVVHTLLNLPLDLPPEAEARRHGLKRFTDGLPEYLSRCQTYEGGISGSPGTEAHGAYAFCALACLCILGRPEVVVPRYMNVATLLPWLSARQYAPEGGFSGRTNKLVDGCYSHWVGNCWPLIQSALDGPRHSPEQETVGNLYSREGLTRYILSCCQCKHGGLRDKPGKHPDSYHTCYALVGLSTVQHHHYCTESSSKDDLTSVFAWKHSPNLTSNDQGSDMNVFEESDRLVPFHPVFVIPHRAAEDARAWYENHPFEL</sequence>
<evidence type="ECO:0000256" key="2">
    <source>
        <dbReference type="ARBA" id="ARBA00012702"/>
    </source>
</evidence>
<reference evidence="12 13" key="1">
    <citation type="journal article" date="2008" name="PLoS Genet.">
        <title>Genomic islands in the pathogenic filamentous fungus Aspergillus fumigatus.</title>
        <authorList>
            <person name="Fedorova N.D."/>
            <person name="Khaldi N."/>
            <person name="Joardar V.S."/>
            <person name="Maiti R."/>
            <person name="Amedeo P."/>
            <person name="Anderson M.J."/>
            <person name="Crabtree J."/>
            <person name="Silva J.C."/>
            <person name="Badger J.H."/>
            <person name="Albarraq A."/>
            <person name="Angiuoli S."/>
            <person name="Bussey H."/>
            <person name="Bowyer P."/>
            <person name="Cotty P.J."/>
            <person name="Dyer P.S."/>
            <person name="Egan A."/>
            <person name="Galens K."/>
            <person name="Fraser-Liggett C.M."/>
            <person name="Haas B.J."/>
            <person name="Inman J.M."/>
            <person name="Kent R."/>
            <person name="Lemieux S."/>
            <person name="Malavazi I."/>
            <person name="Orvis J."/>
            <person name="Roemer T."/>
            <person name="Ronning C.M."/>
            <person name="Sundaram J.P."/>
            <person name="Sutton G."/>
            <person name="Turner G."/>
            <person name="Venter J.C."/>
            <person name="White O.R."/>
            <person name="Whitty B.R."/>
            <person name="Youngman P."/>
            <person name="Wolfe K.H."/>
            <person name="Goldman G.H."/>
            <person name="Wortman J.R."/>
            <person name="Jiang B."/>
            <person name="Denning D.W."/>
            <person name="Nierman W.C."/>
        </authorList>
    </citation>
    <scope>NUCLEOTIDE SEQUENCE [LARGE SCALE GENOMIC DNA]</scope>
    <source>
        <strain evidence="13">ATCC 1007 / CBS 513.65 / DSM 816 / NCTC 3887 / NRRL 1</strain>
    </source>
</reference>
<proteinExistence type="inferred from homology"/>
<dbReference type="GO" id="GO:0004660">
    <property type="term" value="F:protein farnesyltransferase activity"/>
    <property type="evidence" value="ECO:0007669"/>
    <property type="project" value="UniProtKB-UniRule"/>
</dbReference>
<evidence type="ECO:0000256" key="3">
    <source>
        <dbReference type="ARBA" id="ARBA00015798"/>
    </source>
</evidence>
<comment type="similarity">
    <text evidence="1 9">Belongs to the protein prenyltransferase subunit beta family.</text>
</comment>
<evidence type="ECO:0000259" key="11">
    <source>
        <dbReference type="Pfam" id="PF00432"/>
    </source>
</evidence>
<evidence type="ECO:0000256" key="4">
    <source>
        <dbReference type="ARBA" id="ARBA00022602"/>
    </source>
</evidence>
<feature type="compositionally biased region" description="Polar residues" evidence="10">
    <location>
        <begin position="35"/>
        <end position="61"/>
    </location>
</feature>
<dbReference type="EMBL" id="DS027054">
    <property type="protein sequence ID" value="EAW10481.1"/>
    <property type="molecule type" value="Genomic_DNA"/>
</dbReference>
<dbReference type="CDD" id="cd02893">
    <property type="entry name" value="FTase"/>
    <property type="match status" value="1"/>
</dbReference>
<comment type="function">
    <text evidence="9">Catalyzes the transfer of a farnesyl moiety from farnesyl diphosphate to a cysteine at the fourth position from the C-terminus of several proteins. The beta subunit is responsible for peptide-binding.</text>
</comment>
<keyword evidence="5 9" id="KW-0808">Transferase</keyword>
<keyword evidence="8 9" id="KW-0862">Zinc</keyword>
<dbReference type="GO" id="GO:0008270">
    <property type="term" value="F:zinc ion binding"/>
    <property type="evidence" value="ECO:0007669"/>
    <property type="project" value="UniProtKB-UniRule"/>
</dbReference>
<dbReference type="GeneID" id="4704095"/>
<evidence type="ECO:0000256" key="7">
    <source>
        <dbReference type="ARBA" id="ARBA00022737"/>
    </source>
</evidence>
<comment type="subunit">
    <text evidence="9">Heterodimer of an alpha and a beta subunit.</text>
</comment>
<evidence type="ECO:0000313" key="12">
    <source>
        <dbReference type="EMBL" id="EAW10481.1"/>
    </source>
</evidence>
<keyword evidence="13" id="KW-1185">Reference proteome</keyword>
<dbReference type="InterPro" id="IPR001330">
    <property type="entry name" value="Prenyltrans"/>
</dbReference>
<comment type="catalytic activity">
    <reaction evidence="9">
        <text>L-cysteinyl-[protein] + (2E,6E)-farnesyl diphosphate = S-(2E,6E)-farnesyl-L-cysteinyl-[protein] + diphosphate</text>
        <dbReference type="Rhea" id="RHEA:13345"/>
        <dbReference type="Rhea" id="RHEA-COMP:10131"/>
        <dbReference type="Rhea" id="RHEA-COMP:11535"/>
        <dbReference type="ChEBI" id="CHEBI:29950"/>
        <dbReference type="ChEBI" id="CHEBI:33019"/>
        <dbReference type="ChEBI" id="CHEBI:86019"/>
        <dbReference type="ChEBI" id="CHEBI:175763"/>
    </reaction>
</comment>
<evidence type="ECO:0000256" key="5">
    <source>
        <dbReference type="ARBA" id="ARBA00022679"/>
    </source>
</evidence>
<keyword evidence="7" id="KW-0677">Repeat</keyword>
<gene>
    <name evidence="12" type="ORF">ACLA_049530</name>
</gene>
<dbReference type="Pfam" id="PF00432">
    <property type="entry name" value="Prenyltrans"/>
    <property type="match status" value="1"/>
</dbReference>
<dbReference type="eggNOG" id="KOG0365">
    <property type="taxonomic scope" value="Eukaryota"/>
</dbReference>
<dbReference type="InterPro" id="IPR008930">
    <property type="entry name" value="Terpenoid_cyclase/PrenylTrfase"/>
</dbReference>
<accession>A1CHX6</accession>
<protein>
    <recommendedName>
        <fullName evidence="3 9">Protein farnesyltransferase subunit beta</fullName>
        <shortName evidence="9">FTase-beta</shortName>
        <ecNumber evidence="2 9">2.5.1.58</ecNumber>
    </recommendedName>
</protein>
<comment type="cofactor">
    <cofactor evidence="9">
        <name>Zn(2+)</name>
        <dbReference type="ChEBI" id="CHEBI:29105"/>
    </cofactor>
    <text evidence="9">Binds 1 zinc ion per subunit.</text>
</comment>
<dbReference type="GO" id="GO:0097354">
    <property type="term" value="P:prenylation"/>
    <property type="evidence" value="ECO:0007669"/>
    <property type="project" value="UniProtKB-UniRule"/>
</dbReference>
<dbReference type="Proteomes" id="UP000006701">
    <property type="component" value="Unassembled WGS sequence"/>
</dbReference>
<dbReference type="InterPro" id="IPR026872">
    <property type="entry name" value="FTB"/>
</dbReference>
<organism evidence="12 13">
    <name type="scientific">Aspergillus clavatus (strain ATCC 1007 / CBS 513.65 / DSM 816 / NCTC 3887 / NRRL 1 / QM 1276 / 107)</name>
    <dbReference type="NCBI Taxonomy" id="344612"/>
    <lineage>
        <taxon>Eukaryota</taxon>
        <taxon>Fungi</taxon>
        <taxon>Dikarya</taxon>
        <taxon>Ascomycota</taxon>
        <taxon>Pezizomycotina</taxon>
        <taxon>Eurotiomycetes</taxon>
        <taxon>Eurotiomycetidae</taxon>
        <taxon>Eurotiales</taxon>
        <taxon>Aspergillaceae</taxon>
        <taxon>Aspergillus</taxon>
        <taxon>Aspergillus subgen. Fumigati</taxon>
    </lineage>
</organism>
<dbReference type="OMA" id="WCIYWIL"/>
<dbReference type="GO" id="GO:0005965">
    <property type="term" value="C:protein farnesyltransferase complex"/>
    <property type="evidence" value="ECO:0007669"/>
    <property type="project" value="UniProtKB-UniRule"/>
</dbReference>
<dbReference type="HOGENOM" id="CLU_028946_1_0_1"/>
<evidence type="ECO:0000256" key="1">
    <source>
        <dbReference type="ARBA" id="ARBA00010497"/>
    </source>
</evidence>
<evidence type="ECO:0000256" key="10">
    <source>
        <dbReference type="SAM" id="MobiDB-lite"/>
    </source>
</evidence>
<dbReference type="VEuPathDB" id="FungiDB:ACLA_049530"/>
<dbReference type="AlphaFoldDB" id="A1CHX6"/>
<dbReference type="FunFam" id="1.50.10.20:FF:000014">
    <property type="entry name" value="Protein farnesyltransferase subunit beta"/>
    <property type="match status" value="1"/>
</dbReference>
<dbReference type="EC" id="2.5.1.58" evidence="2 9"/>
<dbReference type="PANTHER" id="PTHR11774">
    <property type="entry name" value="GERANYLGERANYL TRANSFERASE TYPE BETA SUBUNIT"/>
    <property type="match status" value="1"/>
</dbReference>
<dbReference type="RefSeq" id="XP_001271907.1">
    <property type="nucleotide sequence ID" value="XM_001271906.1"/>
</dbReference>
<evidence type="ECO:0000256" key="6">
    <source>
        <dbReference type="ARBA" id="ARBA00022723"/>
    </source>
</evidence>
<dbReference type="STRING" id="344612.A1CHX6"/>
<feature type="domain" description="Prenyltransferase alpha-alpha toroid" evidence="11">
    <location>
        <begin position="124"/>
        <end position="495"/>
    </location>
</feature>
<evidence type="ECO:0000313" key="13">
    <source>
        <dbReference type="Proteomes" id="UP000006701"/>
    </source>
</evidence>
<evidence type="ECO:0000256" key="9">
    <source>
        <dbReference type="RuleBase" id="RU365056"/>
    </source>
</evidence>
<dbReference type="InterPro" id="IPR045089">
    <property type="entry name" value="PGGT1B-like"/>
</dbReference>
<keyword evidence="6 9" id="KW-0479">Metal-binding</keyword>
<dbReference type="OrthoDB" id="10261146at2759"/>
<dbReference type="KEGG" id="act:ACLA_049530"/>
<keyword evidence="4 9" id="KW-0637">Prenyltransferase</keyword>
<evidence type="ECO:0000256" key="8">
    <source>
        <dbReference type="ARBA" id="ARBA00022833"/>
    </source>
</evidence>
<dbReference type="SUPFAM" id="SSF48239">
    <property type="entry name" value="Terpenoid cyclases/Protein prenyltransferases"/>
    <property type="match status" value="1"/>
</dbReference>
<dbReference type="Gene3D" id="1.50.10.20">
    <property type="match status" value="1"/>
</dbReference>
<dbReference type="PANTHER" id="PTHR11774:SF6">
    <property type="entry name" value="PROTEIN FARNESYLTRANSFERASE SUBUNIT BETA"/>
    <property type="match status" value="1"/>
</dbReference>
<feature type="region of interest" description="Disordered" evidence="10">
    <location>
        <begin position="17"/>
        <end position="66"/>
    </location>
</feature>